<organism evidence="7 8">
    <name type="scientific">Branchiostoma lanceolatum</name>
    <name type="common">Common lancelet</name>
    <name type="synonym">Amphioxus lanceolatum</name>
    <dbReference type="NCBI Taxonomy" id="7740"/>
    <lineage>
        <taxon>Eukaryota</taxon>
        <taxon>Metazoa</taxon>
        <taxon>Chordata</taxon>
        <taxon>Cephalochordata</taxon>
        <taxon>Leptocardii</taxon>
        <taxon>Amphioxiformes</taxon>
        <taxon>Branchiostomatidae</taxon>
        <taxon>Branchiostoma</taxon>
    </lineage>
</organism>
<evidence type="ECO:0000256" key="1">
    <source>
        <dbReference type="ARBA" id="ARBA00022598"/>
    </source>
</evidence>
<dbReference type="InterPro" id="IPR037185">
    <property type="entry name" value="EmrE-like"/>
</dbReference>
<evidence type="ECO:0000313" key="8">
    <source>
        <dbReference type="Proteomes" id="UP000838412"/>
    </source>
</evidence>
<feature type="transmembrane region" description="Helical" evidence="5">
    <location>
        <begin position="46"/>
        <end position="66"/>
    </location>
</feature>
<dbReference type="InterPro" id="IPR000620">
    <property type="entry name" value="EamA_dom"/>
</dbReference>
<keyword evidence="5" id="KW-0472">Membrane</keyword>
<keyword evidence="2 4" id="KW-0547">Nucleotide-binding</keyword>
<dbReference type="EMBL" id="OV696702">
    <property type="protein sequence ID" value="CAH1248737.1"/>
    <property type="molecule type" value="Genomic_DNA"/>
</dbReference>
<dbReference type="GO" id="GO:0016874">
    <property type="term" value="F:ligase activity"/>
    <property type="evidence" value="ECO:0007669"/>
    <property type="project" value="UniProtKB-KW"/>
</dbReference>
<dbReference type="PANTHER" id="PTHR43585:SF2">
    <property type="entry name" value="ATP-GRASP ENZYME FSQD"/>
    <property type="match status" value="1"/>
</dbReference>
<dbReference type="PANTHER" id="PTHR43585">
    <property type="entry name" value="FUMIPYRROLE BIOSYNTHESIS PROTEIN C"/>
    <property type="match status" value="1"/>
</dbReference>
<keyword evidence="1" id="KW-0436">Ligase</keyword>
<dbReference type="PROSITE" id="PS50975">
    <property type="entry name" value="ATP_GRASP"/>
    <property type="match status" value="1"/>
</dbReference>
<feature type="transmembrane region" description="Helical" evidence="5">
    <location>
        <begin position="137"/>
        <end position="156"/>
    </location>
</feature>
<name>A0A8K0EH74_BRALA</name>
<reference evidence="7" key="1">
    <citation type="submission" date="2022-01" db="EMBL/GenBank/DDBJ databases">
        <authorList>
            <person name="Braso-Vives M."/>
        </authorList>
    </citation>
    <scope>NUCLEOTIDE SEQUENCE</scope>
</reference>
<dbReference type="SUPFAM" id="SSF103481">
    <property type="entry name" value="Multidrug resistance efflux transporter EmrE"/>
    <property type="match status" value="1"/>
</dbReference>
<proteinExistence type="predicted"/>
<dbReference type="GO" id="GO:0046872">
    <property type="term" value="F:metal ion binding"/>
    <property type="evidence" value="ECO:0007669"/>
    <property type="project" value="InterPro"/>
</dbReference>
<protein>
    <submittedName>
        <fullName evidence="7">Hypp8368 protein</fullName>
    </submittedName>
</protein>
<evidence type="ECO:0000256" key="4">
    <source>
        <dbReference type="PROSITE-ProRule" id="PRU00409"/>
    </source>
</evidence>
<dbReference type="GO" id="GO:0005524">
    <property type="term" value="F:ATP binding"/>
    <property type="evidence" value="ECO:0007669"/>
    <property type="project" value="UniProtKB-UniRule"/>
</dbReference>
<dbReference type="InterPro" id="IPR011761">
    <property type="entry name" value="ATP-grasp"/>
</dbReference>
<evidence type="ECO:0000256" key="2">
    <source>
        <dbReference type="ARBA" id="ARBA00022741"/>
    </source>
</evidence>
<dbReference type="AlphaFoldDB" id="A0A8K0EH74"/>
<dbReference type="Proteomes" id="UP000838412">
    <property type="component" value="Chromosome 17"/>
</dbReference>
<feature type="transmembrane region" description="Helical" evidence="5">
    <location>
        <begin position="72"/>
        <end position="94"/>
    </location>
</feature>
<keyword evidence="5" id="KW-0812">Transmembrane</keyword>
<feature type="transmembrane region" description="Helical" evidence="5">
    <location>
        <begin position="163"/>
        <end position="183"/>
    </location>
</feature>
<gene>
    <name evidence="7" type="primary">Hypp8368</name>
    <name evidence="7" type="ORF">BLAG_LOCUS10042</name>
</gene>
<dbReference type="GO" id="GO:0016020">
    <property type="term" value="C:membrane"/>
    <property type="evidence" value="ECO:0007669"/>
    <property type="project" value="InterPro"/>
</dbReference>
<evidence type="ECO:0000313" key="7">
    <source>
        <dbReference type="EMBL" id="CAH1248737.1"/>
    </source>
</evidence>
<keyword evidence="3 4" id="KW-0067">ATP-binding</keyword>
<dbReference type="InterPro" id="IPR052032">
    <property type="entry name" value="ATP-dep_AA_Ligase"/>
</dbReference>
<keyword evidence="5" id="KW-1133">Transmembrane helix</keyword>
<dbReference type="Pfam" id="PF00892">
    <property type="entry name" value="EamA"/>
    <property type="match status" value="1"/>
</dbReference>
<evidence type="ECO:0000256" key="5">
    <source>
        <dbReference type="SAM" id="Phobius"/>
    </source>
</evidence>
<dbReference type="FunFam" id="3.30.470.20:FF:000148">
    <property type="entry name" value="Uncharacterized protein"/>
    <property type="match status" value="1"/>
</dbReference>
<feature type="domain" description="ATP-grasp" evidence="6">
    <location>
        <begin position="421"/>
        <end position="660"/>
    </location>
</feature>
<keyword evidence="8" id="KW-1185">Reference proteome</keyword>
<dbReference type="OrthoDB" id="9985216at2759"/>
<dbReference type="SUPFAM" id="SSF56059">
    <property type="entry name" value="Glutathione synthetase ATP-binding domain-like"/>
    <property type="match status" value="1"/>
</dbReference>
<sequence>MQFDAPPSEEVSDEDTLRKLFATQPDDVSKQQTSEGKISWQAVKDVTIAASYGFLFAFIAVLTRQVTDTGVTAFQVVFIQELSALLMALGLVLWSKTDLRPASLWVLGQLVLQGVGKYLVFVCLIAAITYLPPANAAAINKSALPLFIGIGAYVLLQQRPSSAACFGGVLCTAGIVLVAFGSWKNIGTSRDNSAPIIGFAFLGIVPSLVEGMGAAVITVGSLVDSAGIIIADSRNRKRLKFRKLLGFDIGAGDTVADIPGSAGCDIGVVVAYGNSRHAMMKKLVDVLRLIVKKPERLAYPVSEENMMSVLPNTCLTMSSPRRDVTVLVPLCKESPDKEEDLRKCPTVRVKNVIFNNIGEKENLMDYVQRLKKVVKENNVNVVLPTTDLSTFVHAALARDFPHIPGPSVESCYLAFHKPYTRQYLDLAETPTPYGTLDLDSPTLFQDAERTLEKVGLPAFVKSGTATLAYGLKKIENYDDLKDALVDFKTMRDEHPDFMFAPSAAFYRQVVFLDFFTEYLDVEKYPLALRDVVLVEPFLDAETLCTADGCVVDGKLVHWTITDELQYEGHEAKFTSMLGPTNEPQDIQTRMWRIYDDIMAKMIQCGFNDGYTNVEIFKMKDGKLRLCEVNARGSRLVQGIYRQVYKNANQDYVYLAAGTGVVPATPPPTGRHGVAYMAKFLGLERPGNLMDFDQIAKLKSDPDAYISPYHGPDDKLADIPGSAGCDICAVVAYGNSRHAMMKKLVDVLRLIVKKPERLAYPVSEENMMSILY</sequence>
<feature type="transmembrane region" description="Helical" evidence="5">
    <location>
        <begin position="106"/>
        <end position="131"/>
    </location>
</feature>
<dbReference type="Gene3D" id="3.30.470.20">
    <property type="entry name" value="ATP-grasp fold, B domain"/>
    <property type="match status" value="1"/>
</dbReference>
<evidence type="ECO:0000259" key="6">
    <source>
        <dbReference type="PROSITE" id="PS50975"/>
    </source>
</evidence>
<evidence type="ECO:0000256" key="3">
    <source>
        <dbReference type="ARBA" id="ARBA00022840"/>
    </source>
</evidence>
<accession>A0A8K0EH74</accession>